<dbReference type="PROSITE" id="PS51519">
    <property type="entry name" value="RWP_RK"/>
    <property type="match status" value="1"/>
</dbReference>
<feature type="domain" description="RWP-RK" evidence="11">
    <location>
        <begin position="239"/>
        <end position="324"/>
    </location>
</feature>
<keyword evidence="6" id="KW-0238">DNA-binding</keyword>
<name>A0A8T1C189_9STRA</name>
<evidence type="ECO:0000256" key="4">
    <source>
        <dbReference type="ARBA" id="ARBA00023015"/>
    </source>
</evidence>
<feature type="region of interest" description="Disordered" evidence="9">
    <location>
        <begin position="169"/>
        <end position="251"/>
    </location>
</feature>
<dbReference type="PANTHER" id="PTHR33657">
    <property type="entry name" value="DOMAIN PROTEIN, PUTATIVE (AFU_ORTHOLOGUE AFUA_5G00600)-RELATED"/>
    <property type="match status" value="1"/>
</dbReference>
<dbReference type="AlphaFoldDB" id="A0A8T1C189"/>
<evidence type="ECO:0000256" key="8">
    <source>
        <dbReference type="ARBA" id="ARBA00023242"/>
    </source>
</evidence>
<gene>
    <name evidence="12" type="ORF">PC117_g18775</name>
</gene>
<evidence type="ECO:0000313" key="13">
    <source>
        <dbReference type="Proteomes" id="UP000736787"/>
    </source>
</evidence>
<evidence type="ECO:0000256" key="9">
    <source>
        <dbReference type="SAM" id="MobiDB-lite"/>
    </source>
</evidence>
<keyword evidence="7" id="KW-0804">Transcription</keyword>
<proteinExistence type="inferred from homology"/>
<keyword evidence="5" id="KW-0843">Virulence</keyword>
<comment type="similarity">
    <text evidence="2">Belongs to the Necrosis inducing protein (NPP1) family.</text>
</comment>
<evidence type="ECO:0000256" key="7">
    <source>
        <dbReference type="ARBA" id="ARBA00023163"/>
    </source>
</evidence>
<feature type="signal peptide" evidence="10">
    <location>
        <begin position="1"/>
        <end position="19"/>
    </location>
</feature>
<protein>
    <recommendedName>
        <fullName evidence="11">RWP-RK domain-containing protein</fullName>
    </recommendedName>
</protein>
<dbReference type="GO" id="GO:0003677">
    <property type="term" value="F:DNA binding"/>
    <property type="evidence" value="ECO:0007669"/>
    <property type="project" value="UniProtKB-KW"/>
</dbReference>
<keyword evidence="4" id="KW-0805">Transcription regulation</keyword>
<keyword evidence="3" id="KW-0964">Secreted</keyword>
<organism evidence="12 13">
    <name type="scientific">Phytophthora cactorum</name>
    <dbReference type="NCBI Taxonomy" id="29920"/>
    <lineage>
        <taxon>Eukaryota</taxon>
        <taxon>Sar</taxon>
        <taxon>Stramenopiles</taxon>
        <taxon>Oomycota</taxon>
        <taxon>Peronosporomycetes</taxon>
        <taxon>Peronosporales</taxon>
        <taxon>Peronosporaceae</taxon>
        <taxon>Phytophthora</taxon>
    </lineage>
</organism>
<sequence length="427" mass="47511">MKMQLLAVVMAGFLASARAEVLAYNSVVPIPETEATTNANTLALKFKPQLNIKSGCHPFPAVDEEGNTNAGLALYSFKKCDSPSLGSQIYGRAATYEDSYAIMYAWYFPRDRKVAFGHRHAWENIIVWLERKGGTKAKISAVSSSIDDGLCPALKLALAPDHVDFNDIHSSGSSSSMSSASPPRPGVSPLPASLRRAPWPLQAMSGHSGSSSDSDQDEVALSDATNDYVEQEETAPSDSEAEDTTRSRRRRQRIHFDVEQLQTVYHLPLKTAAERLGICEAALKRICRRNHISKWPYRQLSSVRRRIAELKDRRAVMLAGDARSPEHRGFQEHPIAVTPAQFDDRLQRLEEEQNQIIRSAHQPHRPRQTVRPSATLPQPVPGETLTIHLHGLQSSEMGLPPLDLTRFEQDFPLLFLANVCESVRAYN</sequence>
<keyword evidence="8" id="KW-0539">Nucleus</keyword>
<dbReference type="InterPro" id="IPR008701">
    <property type="entry name" value="NPP1"/>
</dbReference>
<dbReference type="Pfam" id="PF02042">
    <property type="entry name" value="RWP-RK"/>
    <property type="match status" value="1"/>
</dbReference>
<dbReference type="Pfam" id="PF05630">
    <property type="entry name" value="NPP1"/>
    <property type="match status" value="1"/>
</dbReference>
<dbReference type="VEuPathDB" id="FungiDB:PC110_g17853"/>
<dbReference type="PANTHER" id="PTHR33657:SF8">
    <property type="entry name" value="DOMAIN PROTEIN, PUTATIVE (AFU_ORTHOLOGUE AFUA_5G00600)-RELATED"/>
    <property type="match status" value="1"/>
</dbReference>
<reference evidence="12" key="1">
    <citation type="submission" date="2018-10" db="EMBL/GenBank/DDBJ databases">
        <title>Effector identification in a new, highly contiguous assembly of the strawberry crown rot pathogen Phytophthora cactorum.</title>
        <authorList>
            <person name="Armitage A.D."/>
            <person name="Nellist C.F."/>
            <person name="Bates H."/>
            <person name="Vickerstaff R.J."/>
            <person name="Harrison R.J."/>
        </authorList>
    </citation>
    <scope>NUCLEOTIDE SEQUENCE</scope>
    <source>
        <strain evidence="12">4040</strain>
    </source>
</reference>
<evidence type="ECO:0000256" key="10">
    <source>
        <dbReference type="SAM" id="SignalP"/>
    </source>
</evidence>
<feature type="compositionally biased region" description="Low complexity" evidence="9">
    <location>
        <begin position="170"/>
        <end position="181"/>
    </location>
</feature>
<evidence type="ECO:0000256" key="3">
    <source>
        <dbReference type="ARBA" id="ARBA00022525"/>
    </source>
</evidence>
<dbReference type="VEuPathDB" id="FungiDB:PC110_g17854"/>
<accession>A0A8T1C189</accession>
<keyword evidence="10" id="KW-0732">Signal</keyword>
<evidence type="ECO:0000256" key="1">
    <source>
        <dbReference type="ARBA" id="ARBA00004613"/>
    </source>
</evidence>
<evidence type="ECO:0000256" key="6">
    <source>
        <dbReference type="ARBA" id="ARBA00023125"/>
    </source>
</evidence>
<feature type="chain" id="PRO_5035867470" description="RWP-RK domain-containing protein" evidence="10">
    <location>
        <begin position="20"/>
        <end position="427"/>
    </location>
</feature>
<feature type="region of interest" description="Disordered" evidence="9">
    <location>
        <begin position="360"/>
        <end position="380"/>
    </location>
</feature>
<dbReference type="EMBL" id="RCMK01000774">
    <property type="protein sequence ID" value="KAG2912891.1"/>
    <property type="molecule type" value="Genomic_DNA"/>
</dbReference>
<evidence type="ECO:0000256" key="5">
    <source>
        <dbReference type="ARBA" id="ARBA00023026"/>
    </source>
</evidence>
<comment type="subcellular location">
    <subcellularLocation>
        <location evidence="1">Secreted</location>
    </subcellularLocation>
</comment>
<comment type="caution">
    <text evidence="12">The sequence shown here is derived from an EMBL/GenBank/DDBJ whole genome shotgun (WGS) entry which is preliminary data.</text>
</comment>
<evidence type="ECO:0000256" key="2">
    <source>
        <dbReference type="ARBA" id="ARBA00009520"/>
    </source>
</evidence>
<feature type="compositionally biased region" description="Acidic residues" evidence="9">
    <location>
        <begin position="229"/>
        <end position="242"/>
    </location>
</feature>
<dbReference type="Proteomes" id="UP000736787">
    <property type="component" value="Unassembled WGS sequence"/>
</dbReference>
<evidence type="ECO:0000313" key="12">
    <source>
        <dbReference type="EMBL" id="KAG2912891.1"/>
    </source>
</evidence>
<dbReference type="InterPro" id="IPR003035">
    <property type="entry name" value="RWP-RK_dom"/>
</dbReference>
<dbReference type="GO" id="GO:0005576">
    <property type="term" value="C:extracellular region"/>
    <property type="evidence" value="ECO:0007669"/>
    <property type="project" value="UniProtKB-SubCell"/>
</dbReference>
<evidence type="ECO:0000259" key="11">
    <source>
        <dbReference type="PROSITE" id="PS51519"/>
    </source>
</evidence>